<dbReference type="GO" id="GO:0009103">
    <property type="term" value="P:lipopolysaccharide biosynthetic process"/>
    <property type="evidence" value="ECO:0007669"/>
    <property type="project" value="TreeGrafter"/>
</dbReference>
<sequence length="377" mass="43608">MKILTNATALDSRGGYSVIHDFLYEISNKSNVLREKQIELTALVAKENLCKYETEQLKVIYEPYPKKSPIHKWKYENRILPSLIKANKFDFYLSLQNSGLPYLDIPQYVLIHQPIPFSDLKPKELELKNFIKYKVLLHSIYKRQLANVDGVFVQTSWMKEAIQRKYSYKKNIHIIRPAIQSIENNVSPLGSTHDKEFSRMETKLLYMTNREKYKNNAILIEAIQEWNAQNTNKVVLYLTLDGQSTEHIRYIGKIPYESIFKAYKSVDALIFPSLTETLGLPLLEAQEAGLPILAADLPYAREVCGSNAIYFNPRSKTAIMRSIGNFLKNRYARNPGQFHEKSILTSNDNYMDYIRIIHSHTDKYHGIAKTNEMLGGT</sequence>
<evidence type="ECO:0000313" key="4">
    <source>
        <dbReference type="Proteomes" id="UP000650466"/>
    </source>
</evidence>
<evidence type="ECO:0000259" key="2">
    <source>
        <dbReference type="Pfam" id="PF00534"/>
    </source>
</evidence>
<feature type="domain" description="Glycosyl transferase family 1" evidence="2">
    <location>
        <begin position="201"/>
        <end position="332"/>
    </location>
</feature>
<dbReference type="PANTHER" id="PTHR46401">
    <property type="entry name" value="GLYCOSYLTRANSFERASE WBBK-RELATED"/>
    <property type="match status" value="1"/>
</dbReference>
<dbReference type="Proteomes" id="UP000650466">
    <property type="component" value="Unassembled WGS sequence"/>
</dbReference>
<dbReference type="PANTHER" id="PTHR46401:SF2">
    <property type="entry name" value="GLYCOSYLTRANSFERASE WBBK-RELATED"/>
    <property type="match status" value="1"/>
</dbReference>
<reference evidence="3" key="1">
    <citation type="submission" date="2020-09" db="EMBL/GenBank/DDBJ databases">
        <title>Draft Genome Sequence of Paenibacillus sp. WST5.</title>
        <authorList>
            <person name="Bao Z."/>
        </authorList>
    </citation>
    <scope>NUCLEOTIDE SEQUENCE</scope>
    <source>
        <strain evidence="3">WST5</strain>
    </source>
</reference>
<gene>
    <name evidence="3" type="ORF">ICC18_06635</name>
</gene>
<evidence type="ECO:0000256" key="1">
    <source>
        <dbReference type="ARBA" id="ARBA00022679"/>
    </source>
</evidence>
<comment type="caution">
    <text evidence="3">The sequence shown here is derived from an EMBL/GenBank/DDBJ whole genome shotgun (WGS) entry which is preliminary data.</text>
</comment>
<accession>A0A926QIM8</accession>
<dbReference type="EMBL" id="JACVVD010000002">
    <property type="protein sequence ID" value="MBD0379783.1"/>
    <property type="molecule type" value="Genomic_DNA"/>
</dbReference>
<evidence type="ECO:0000313" key="3">
    <source>
        <dbReference type="EMBL" id="MBD0379783.1"/>
    </source>
</evidence>
<protein>
    <submittedName>
        <fullName evidence="3">Glycosyltransferase</fullName>
    </submittedName>
</protein>
<dbReference type="RefSeq" id="WP_188173571.1">
    <property type="nucleotide sequence ID" value="NZ_JACVVD010000002.1"/>
</dbReference>
<dbReference type="InterPro" id="IPR001296">
    <property type="entry name" value="Glyco_trans_1"/>
</dbReference>
<keyword evidence="4" id="KW-1185">Reference proteome</keyword>
<dbReference type="GO" id="GO:0016757">
    <property type="term" value="F:glycosyltransferase activity"/>
    <property type="evidence" value="ECO:0007669"/>
    <property type="project" value="InterPro"/>
</dbReference>
<proteinExistence type="predicted"/>
<keyword evidence="1" id="KW-0808">Transferase</keyword>
<name>A0A926QIM8_9BACL</name>
<dbReference type="Gene3D" id="3.40.50.2000">
    <property type="entry name" value="Glycogen Phosphorylase B"/>
    <property type="match status" value="1"/>
</dbReference>
<dbReference type="Pfam" id="PF00534">
    <property type="entry name" value="Glycos_transf_1"/>
    <property type="match status" value="1"/>
</dbReference>
<dbReference type="SUPFAM" id="SSF53756">
    <property type="entry name" value="UDP-Glycosyltransferase/glycogen phosphorylase"/>
    <property type="match status" value="1"/>
</dbReference>
<organism evidence="3 4">
    <name type="scientific">Paenibacillus sedimenti</name>
    <dbReference type="NCBI Taxonomy" id="2770274"/>
    <lineage>
        <taxon>Bacteria</taxon>
        <taxon>Bacillati</taxon>
        <taxon>Bacillota</taxon>
        <taxon>Bacilli</taxon>
        <taxon>Bacillales</taxon>
        <taxon>Paenibacillaceae</taxon>
        <taxon>Paenibacillus</taxon>
    </lineage>
</organism>
<dbReference type="AlphaFoldDB" id="A0A926QIM8"/>